<dbReference type="InterPro" id="IPR042098">
    <property type="entry name" value="TauD-like_sf"/>
</dbReference>
<dbReference type="GO" id="GO:0016491">
    <property type="term" value="F:oxidoreductase activity"/>
    <property type="evidence" value="ECO:0007669"/>
    <property type="project" value="UniProtKB-KW"/>
</dbReference>
<reference evidence="3" key="1">
    <citation type="journal article" date="2020" name="Stud. Mycol.">
        <title>101 Dothideomycetes genomes: a test case for predicting lifestyles and emergence of pathogens.</title>
        <authorList>
            <person name="Haridas S."/>
            <person name="Albert R."/>
            <person name="Binder M."/>
            <person name="Bloem J."/>
            <person name="Labutti K."/>
            <person name="Salamov A."/>
            <person name="Andreopoulos B."/>
            <person name="Baker S."/>
            <person name="Barry K."/>
            <person name="Bills G."/>
            <person name="Bluhm B."/>
            <person name="Cannon C."/>
            <person name="Castanera R."/>
            <person name="Culley D."/>
            <person name="Daum C."/>
            <person name="Ezra D."/>
            <person name="Gonzalez J."/>
            <person name="Henrissat B."/>
            <person name="Kuo A."/>
            <person name="Liang C."/>
            <person name="Lipzen A."/>
            <person name="Lutzoni F."/>
            <person name="Magnuson J."/>
            <person name="Mondo S."/>
            <person name="Nolan M."/>
            <person name="Ohm R."/>
            <person name="Pangilinan J."/>
            <person name="Park H.-J."/>
            <person name="Ramirez L."/>
            <person name="Alfaro M."/>
            <person name="Sun H."/>
            <person name="Tritt A."/>
            <person name="Yoshinaga Y."/>
            <person name="Zwiers L.-H."/>
            <person name="Turgeon B."/>
            <person name="Goodwin S."/>
            <person name="Spatafora J."/>
            <person name="Crous P."/>
            <person name="Grigoriev I."/>
        </authorList>
    </citation>
    <scope>NUCLEOTIDE SEQUENCE</scope>
    <source>
        <strain evidence="3">HMLAC05119</strain>
    </source>
</reference>
<dbReference type="PANTHER" id="PTHR43779:SF3">
    <property type="entry name" value="(3R)-3-[(CARBOXYMETHYL)AMINO]FATTY ACID OXYGENASE_DECARBOXYLASE"/>
    <property type="match status" value="1"/>
</dbReference>
<evidence type="ECO:0000256" key="2">
    <source>
        <dbReference type="ARBA" id="ARBA00023004"/>
    </source>
</evidence>
<keyword evidence="1" id="KW-0560">Oxidoreductase</keyword>
<sequence>MIGLVTQKTPFFTISIKGLHPSFGAEILDADFPKHYVVLVFRDTGLLGAQYVDFSARIGELDNVRRYLIGGQNLHCKLFHAGDVDEEGNPVDHDSPGARVAWDELDEESKKELLARDLVGAHTLCHHLETKECEPLLEGESAALLKVDSMHRTTGGSFEGKLVRAVRRTKVHDDGSTAWGLDAGRLRCRESRRQEFECDIQK</sequence>
<evidence type="ECO:0000313" key="3">
    <source>
        <dbReference type="EMBL" id="KAF1915424.1"/>
    </source>
</evidence>
<dbReference type="OrthoDB" id="5818554at2759"/>
<name>A0A6A5QLS4_AMPQU</name>
<keyword evidence="2" id="KW-0408">Iron</keyword>
<gene>
    <name evidence="3" type="ORF">BDU57DRAFT_588284</name>
</gene>
<dbReference type="Gene3D" id="3.60.130.10">
    <property type="entry name" value="Clavaminate synthase-like"/>
    <property type="match status" value="1"/>
</dbReference>
<dbReference type="Proteomes" id="UP000800096">
    <property type="component" value="Unassembled WGS sequence"/>
</dbReference>
<dbReference type="InterPro" id="IPR051178">
    <property type="entry name" value="TfdA_dioxygenase"/>
</dbReference>
<dbReference type="AlphaFoldDB" id="A0A6A5QLS4"/>
<organism evidence="3 4">
    <name type="scientific">Ampelomyces quisqualis</name>
    <name type="common">Powdery mildew agent</name>
    <dbReference type="NCBI Taxonomy" id="50730"/>
    <lineage>
        <taxon>Eukaryota</taxon>
        <taxon>Fungi</taxon>
        <taxon>Dikarya</taxon>
        <taxon>Ascomycota</taxon>
        <taxon>Pezizomycotina</taxon>
        <taxon>Dothideomycetes</taxon>
        <taxon>Pleosporomycetidae</taxon>
        <taxon>Pleosporales</taxon>
        <taxon>Pleosporineae</taxon>
        <taxon>Phaeosphaeriaceae</taxon>
        <taxon>Ampelomyces</taxon>
    </lineage>
</organism>
<proteinExistence type="predicted"/>
<keyword evidence="4" id="KW-1185">Reference proteome</keyword>
<dbReference type="PANTHER" id="PTHR43779">
    <property type="entry name" value="DIOXYGENASE RV0097-RELATED"/>
    <property type="match status" value="1"/>
</dbReference>
<accession>A0A6A5QLS4</accession>
<protein>
    <submittedName>
        <fullName evidence="3">Uncharacterized protein</fullName>
    </submittedName>
</protein>
<evidence type="ECO:0000313" key="4">
    <source>
        <dbReference type="Proteomes" id="UP000800096"/>
    </source>
</evidence>
<evidence type="ECO:0000256" key="1">
    <source>
        <dbReference type="ARBA" id="ARBA00023002"/>
    </source>
</evidence>
<dbReference type="EMBL" id="ML979136">
    <property type="protein sequence ID" value="KAF1915424.1"/>
    <property type="molecule type" value="Genomic_DNA"/>
</dbReference>